<dbReference type="GO" id="GO:0005886">
    <property type="term" value="C:plasma membrane"/>
    <property type="evidence" value="ECO:0007669"/>
    <property type="project" value="UniProtKB-SubCell"/>
</dbReference>
<accession>A0A6N3AED3</accession>
<feature type="transmembrane region" description="Helical" evidence="1">
    <location>
        <begin position="151"/>
        <end position="176"/>
    </location>
</feature>
<dbReference type="PANTHER" id="PTHR37305">
    <property type="entry name" value="INTEGRAL MEMBRANE PROTEIN-RELATED"/>
    <property type="match status" value="1"/>
</dbReference>
<evidence type="ECO:0000256" key="1">
    <source>
        <dbReference type="SAM" id="Phobius"/>
    </source>
</evidence>
<dbReference type="Pfam" id="PF12730">
    <property type="entry name" value="ABC2_membrane_4"/>
    <property type="match status" value="1"/>
</dbReference>
<protein>
    <submittedName>
        <fullName evidence="2">Putative transmembrane protein YxlG</fullName>
    </submittedName>
</protein>
<name>A0A6N3AED3_9FIRM</name>
<evidence type="ECO:0000313" key="2">
    <source>
        <dbReference type="EMBL" id="VYT90679.1"/>
    </source>
</evidence>
<dbReference type="AlphaFoldDB" id="A0A6N3AED3"/>
<keyword evidence="1" id="KW-0472">Membrane</keyword>
<sequence length="254" mass="28692">MRAYLAFTKKELFEFTKTYKLLLIVTVFLIFGFMNPVVAKFTPDLMESLMEEGIKISLPEPTIFDSWAQFFKNTTQMGLIVLVIIFSGLISNELSKGTLINMLTKGLSRKTVVLSKFTSSTLVWTLAYFLSALVTFLYSMLFWEDTQVENLLFSLTLVWVFGVFLISAIILGGILFKTSYGSMLFCGVIVGGLLILNIIPKVQDYNPIQLININMDILKGDVEIFEVLKSLWITLGASVLFVISSIVVFCKREF</sequence>
<feature type="transmembrane region" description="Helical" evidence="1">
    <location>
        <begin position="74"/>
        <end position="92"/>
    </location>
</feature>
<feature type="transmembrane region" description="Helical" evidence="1">
    <location>
        <begin position="113"/>
        <end position="139"/>
    </location>
</feature>
<reference evidence="2" key="1">
    <citation type="submission" date="2019-11" db="EMBL/GenBank/DDBJ databases">
        <authorList>
            <person name="Feng L."/>
        </authorList>
    </citation>
    <scope>NUCLEOTIDE SEQUENCE</scope>
    <source>
        <strain evidence="2">IbartlettiiLFYP30</strain>
    </source>
</reference>
<dbReference type="GO" id="GO:0140359">
    <property type="term" value="F:ABC-type transporter activity"/>
    <property type="evidence" value="ECO:0007669"/>
    <property type="project" value="InterPro"/>
</dbReference>
<dbReference type="RefSeq" id="WP_024037253.1">
    <property type="nucleotide sequence ID" value="NZ_CACRUE010000022.1"/>
</dbReference>
<proteinExistence type="predicted"/>
<keyword evidence="1 2" id="KW-0812">Transmembrane</keyword>
<keyword evidence="1" id="KW-1133">Transmembrane helix</keyword>
<feature type="transmembrane region" description="Helical" evidence="1">
    <location>
        <begin position="183"/>
        <end position="200"/>
    </location>
</feature>
<dbReference type="EMBL" id="CACRUE010000022">
    <property type="protein sequence ID" value="VYT90679.1"/>
    <property type="molecule type" value="Genomic_DNA"/>
</dbReference>
<feature type="transmembrane region" description="Helical" evidence="1">
    <location>
        <begin position="21"/>
        <end position="39"/>
    </location>
</feature>
<gene>
    <name evidence="2" type="primary">yxlG</name>
    <name evidence="2" type="ORF">IBLFYP30_01286</name>
</gene>
<dbReference type="PANTHER" id="PTHR37305:SF1">
    <property type="entry name" value="MEMBRANE PROTEIN"/>
    <property type="match status" value="1"/>
</dbReference>
<organism evidence="2">
    <name type="scientific">Intestinibacter bartlettii</name>
    <dbReference type="NCBI Taxonomy" id="261299"/>
    <lineage>
        <taxon>Bacteria</taxon>
        <taxon>Bacillati</taxon>
        <taxon>Bacillota</taxon>
        <taxon>Clostridia</taxon>
        <taxon>Peptostreptococcales</taxon>
        <taxon>Peptostreptococcaceae</taxon>
        <taxon>Intestinibacter</taxon>
    </lineage>
</organism>
<feature type="transmembrane region" description="Helical" evidence="1">
    <location>
        <begin position="231"/>
        <end position="250"/>
    </location>
</feature>